<gene>
    <name evidence="4" type="ORF">GE061_015633</name>
</gene>
<feature type="compositionally biased region" description="Low complexity" evidence="2">
    <location>
        <begin position="208"/>
        <end position="229"/>
    </location>
</feature>
<organism evidence="4 5">
    <name type="scientific">Apolygus lucorum</name>
    <name type="common">Small green plant bug</name>
    <name type="synonym">Lygocoris lucorum</name>
    <dbReference type="NCBI Taxonomy" id="248454"/>
    <lineage>
        <taxon>Eukaryota</taxon>
        <taxon>Metazoa</taxon>
        <taxon>Ecdysozoa</taxon>
        <taxon>Arthropoda</taxon>
        <taxon>Hexapoda</taxon>
        <taxon>Insecta</taxon>
        <taxon>Pterygota</taxon>
        <taxon>Neoptera</taxon>
        <taxon>Paraneoptera</taxon>
        <taxon>Hemiptera</taxon>
        <taxon>Heteroptera</taxon>
        <taxon>Panheteroptera</taxon>
        <taxon>Cimicomorpha</taxon>
        <taxon>Miridae</taxon>
        <taxon>Mirini</taxon>
        <taxon>Apolygus</taxon>
    </lineage>
</organism>
<feature type="compositionally biased region" description="Polar residues" evidence="2">
    <location>
        <begin position="231"/>
        <end position="241"/>
    </location>
</feature>
<evidence type="ECO:0000256" key="3">
    <source>
        <dbReference type="SAM" id="Phobius"/>
    </source>
</evidence>
<keyword evidence="3" id="KW-0472">Membrane</keyword>
<dbReference type="EMBL" id="WIXP02000006">
    <property type="protein sequence ID" value="KAF6209880.1"/>
    <property type="molecule type" value="Genomic_DNA"/>
</dbReference>
<feature type="compositionally biased region" description="Basic and acidic residues" evidence="2">
    <location>
        <begin position="624"/>
        <end position="633"/>
    </location>
</feature>
<evidence type="ECO:0000256" key="1">
    <source>
        <dbReference type="SAM" id="Coils"/>
    </source>
</evidence>
<evidence type="ECO:0000256" key="2">
    <source>
        <dbReference type="SAM" id="MobiDB-lite"/>
    </source>
</evidence>
<feature type="region of interest" description="Disordered" evidence="2">
    <location>
        <begin position="69"/>
        <end position="175"/>
    </location>
</feature>
<dbReference type="OrthoDB" id="6624493at2759"/>
<comment type="caution">
    <text evidence="4">The sequence shown here is derived from an EMBL/GenBank/DDBJ whole genome shotgun (WGS) entry which is preliminary data.</text>
</comment>
<feature type="region of interest" description="Disordered" evidence="2">
    <location>
        <begin position="200"/>
        <end position="275"/>
    </location>
</feature>
<sequence>MSELEELRQRLAEAELANLAYAEKEEELQQKLRDARLRLTYGSAGAEGKDSGEGKWDVRNPMSELVDLLRSSGLGARPEVHKAGGYSEEESEGEKQGPASEDDEGVEYRGRSESAEDEVESNGVLRPSTPLGRESEGEEQSETGLESSEEGDSGSSWESFSHQSDNSSVHSFPSGTGSVMGPVDLVVPHWMRGQATTSHLAVAGSSHTPGSDPSTASSSPLLSISDAGSPTPGQGTASTPGSIEAPYWESDPRSLGPHPEDSTPPRVLLVGFGSGTSPGPESGLGALFLNPRPLTLTAREWRVVVDIDVVEIGDRVRAIGETVATLTQELKPLTEKDTRLKPSYFDIKRAAKVARELEEAAGEMREYLPVNRARRGYLVVSQDREYYAALEVFDKETCRQRPMLICPPSFPLVHRSVKECLSSIYFQNSDAAEICEWSVLVQPPADVWRWEAASQKWYYSLSQPVVLTEQCPDEAAVEITLTGSGVIQPQIQCTLRTATHKLLPAGGKVPAQHFLRNRTIDVPTLWSLNATQPLEDKNLDAIVDQLRQQGQVQPGVWSEDEIRLEAALRMLEENEGNGPALVYGLGSAAIVLILMLGLGMWWYRRTCVGCWTPQTSKPTSEGADSDRRLEVRPIRWPRRTPQREESHDPPQQLVDMTVKEAAIYAAPLKKGGAMREPRTNGRGELK</sequence>
<feature type="compositionally biased region" description="Polar residues" evidence="2">
    <location>
        <begin position="162"/>
        <end position="175"/>
    </location>
</feature>
<keyword evidence="3" id="KW-0812">Transmembrane</keyword>
<accession>A0A8S9XLI7</accession>
<protein>
    <submittedName>
        <fullName evidence="4">Uncharacterized protein</fullName>
    </submittedName>
</protein>
<dbReference type="AlphaFoldDB" id="A0A8S9XLI7"/>
<dbReference type="Proteomes" id="UP000466442">
    <property type="component" value="Unassembled WGS sequence"/>
</dbReference>
<evidence type="ECO:0000313" key="4">
    <source>
        <dbReference type="EMBL" id="KAF6209880.1"/>
    </source>
</evidence>
<evidence type="ECO:0000313" key="5">
    <source>
        <dbReference type="Proteomes" id="UP000466442"/>
    </source>
</evidence>
<feature type="transmembrane region" description="Helical" evidence="3">
    <location>
        <begin position="580"/>
        <end position="603"/>
    </location>
</feature>
<keyword evidence="1" id="KW-0175">Coiled coil</keyword>
<feature type="region of interest" description="Disordered" evidence="2">
    <location>
        <begin position="613"/>
        <end position="654"/>
    </location>
</feature>
<feature type="compositionally biased region" description="Acidic residues" evidence="2">
    <location>
        <begin position="136"/>
        <end position="152"/>
    </location>
</feature>
<feature type="coiled-coil region" evidence="1">
    <location>
        <begin position="4"/>
        <end position="38"/>
    </location>
</feature>
<reference evidence="4" key="1">
    <citation type="journal article" date="2021" name="Mol. Ecol. Resour.">
        <title>Apolygus lucorum genome provides insights into omnivorousness and mesophyll feeding.</title>
        <authorList>
            <person name="Liu Y."/>
            <person name="Liu H."/>
            <person name="Wang H."/>
            <person name="Huang T."/>
            <person name="Liu B."/>
            <person name="Yang B."/>
            <person name="Yin L."/>
            <person name="Li B."/>
            <person name="Zhang Y."/>
            <person name="Zhang S."/>
            <person name="Jiang F."/>
            <person name="Zhang X."/>
            <person name="Ren Y."/>
            <person name="Wang B."/>
            <person name="Wang S."/>
            <person name="Lu Y."/>
            <person name="Wu K."/>
            <person name="Fan W."/>
            <person name="Wang G."/>
        </authorList>
    </citation>
    <scope>NUCLEOTIDE SEQUENCE</scope>
    <source>
        <strain evidence="4">12Hb</strain>
    </source>
</reference>
<keyword evidence="5" id="KW-1185">Reference proteome</keyword>
<name>A0A8S9XLI7_APOLU</name>
<proteinExistence type="predicted"/>
<keyword evidence="3" id="KW-1133">Transmembrane helix</keyword>